<keyword evidence="4" id="KW-0648">Protein biosynthesis</keyword>
<protein>
    <recommendedName>
        <fullName evidence="6">Prokaryotic-type class I peptide chain release factors domain-containing protein</fullName>
    </recommendedName>
</protein>
<evidence type="ECO:0000256" key="5">
    <source>
        <dbReference type="SAM" id="MobiDB-lite"/>
    </source>
</evidence>
<feature type="domain" description="Prokaryotic-type class I peptide chain release factors" evidence="6">
    <location>
        <begin position="171"/>
        <end position="187"/>
    </location>
</feature>
<dbReference type="PANTHER" id="PTHR43804:SF7">
    <property type="entry name" value="LD18447P"/>
    <property type="match status" value="1"/>
</dbReference>
<evidence type="ECO:0000313" key="7">
    <source>
        <dbReference type="EMBL" id="OHA06891.1"/>
    </source>
</evidence>
<dbReference type="Pfam" id="PF00472">
    <property type="entry name" value="RF-1"/>
    <property type="match status" value="1"/>
</dbReference>
<sequence>MDREQLLKRKEELTESLADPAVLSNPQRIRDLSIEFSRIEKQLREGPDTSSTDGTILEIRAGVGGGEAALFAKDLYEMYTRFATKKGWQVAVLDEAESDLGGYKEVVARIRGKGAYNMLKMESGVHRVQRIPRTEKAGRIHTSTASVAVLPEAHEADVEVRPQDIKIEFFRSSGPGGQNVNKVETAVRIHHLPTGLIVTSQESRSQQKNREQAMTHLRSKLLVAQQEADDKKNADARREQIGSADRSEKIRTYNYSQDRITDHRVKESWHNIPSVMGGDMDDIVETLASRQ</sequence>
<dbReference type="PROSITE" id="PS00745">
    <property type="entry name" value="RF_PROK_I"/>
    <property type="match status" value="1"/>
</dbReference>
<evidence type="ECO:0000259" key="6">
    <source>
        <dbReference type="PROSITE" id="PS00745"/>
    </source>
</evidence>
<evidence type="ECO:0000256" key="4">
    <source>
        <dbReference type="ARBA" id="ARBA00022917"/>
    </source>
</evidence>
<proteinExistence type="inferred from homology"/>
<evidence type="ECO:0000256" key="3">
    <source>
        <dbReference type="ARBA" id="ARBA00022481"/>
    </source>
</evidence>
<comment type="similarity">
    <text evidence="2">Belongs to the prokaryotic/mitochondrial release factor family.</text>
</comment>
<feature type="compositionally biased region" description="Basic and acidic residues" evidence="5">
    <location>
        <begin position="228"/>
        <end position="249"/>
    </location>
</feature>
<accession>A0A1G2L7U8</accession>
<dbReference type="GO" id="GO:0005737">
    <property type="term" value="C:cytoplasm"/>
    <property type="evidence" value="ECO:0007669"/>
    <property type="project" value="UniProtKB-ARBA"/>
</dbReference>
<dbReference type="InterPro" id="IPR050057">
    <property type="entry name" value="Prokaryotic/Mito_RF"/>
</dbReference>
<name>A0A1G2L7U8_9BACT</name>
<comment type="function">
    <text evidence="1">Peptide chain release factor 1 directs the termination of translation in response to the peptide chain termination codons UAG and UAA.</text>
</comment>
<dbReference type="STRING" id="1802279.A3B34_03460"/>
<dbReference type="InterPro" id="IPR005139">
    <property type="entry name" value="PCRF"/>
</dbReference>
<dbReference type="InterPro" id="IPR000352">
    <property type="entry name" value="Pep_chain_release_fac_I"/>
</dbReference>
<dbReference type="EMBL" id="MHQR01000030">
    <property type="protein sequence ID" value="OHA06891.1"/>
    <property type="molecule type" value="Genomic_DNA"/>
</dbReference>
<evidence type="ECO:0000256" key="2">
    <source>
        <dbReference type="ARBA" id="ARBA00010835"/>
    </source>
</evidence>
<reference evidence="7 8" key="1">
    <citation type="journal article" date="2016" name="Nat. Commun.">
        <title>Thousands of microbial genomes shed light on interconnected biogeochemical processes in an aquifer system.</title>
        <authorList>
            <person name="Anantharaman K."/>
            <person name="Brown C.T."/>
            <person name="Hug L.A."/>
            <person name="Sharon I."/>
            <person name="Castelle C.J."/>
            <person name="Probst A.J."/>
            <person name="Thomas B.C."/>
            <person name="Singh A."/>
            <person name="Wilkins M.J."/>
            <person name="Karaoz U."/>
            <person name="Brodie E.L."/>
            <person name="Williams K.H."/>
            <person name="Hubbard S.S."/>
            <person name="Banfield J.F."/>
        </authorList>
    </citation>
    <scope>NUCLEOTIDE SEQUENCE [LARGE SCALE GENOMIC DNA]</scope>
</reference>
<dbReference type="SMART" id="SM00937">
    <property type="entry name" value="PCRF"/>
    <property type="match status" value="1"/>
</dbReference>
<comment type="caution">
    <text evidence="7">The sequence shown here is derived from an EMBL/GenBank/DDBJ whole genome shotgun (WGS) entry which is preliminary data.</text>
</comment>
<dbReference type="Pfam" id="PF03462">
    <property type="entry name" value="PCRF"/>
    <property type="match status" value="1"/>
</dbReference>
<dbReference type="Gene3D" id="6.10.140.1950">
    <property type="match status" value="1"/>
</dbReference>
<dbReference type="FunFam" id="3.30.160.20:FF:000004">
    <property type="entry name" value="Peptide chain release factor 1"/>
    <property type="match status" value="1"/>
</dbReference>
<dbReference type="Gene3D" id="3.30.160.20">
    <property type="match status" value="1"/>
</dbReference>
<gene>
    <name evidence="7" type="ORF">A3B34_03460</name>
</gene>
<dbReference type="Proteomes" id="UP000176510">
    <property type="component" value="Unassembled WGS sequence"/>
</dbReference>
<dbReference type="Gene3D" id="3.30.70.1660">
    <property type="match status" value="1"/>
</dbReference>
<dbReference type="SUPFAM" id="SSF75620">
    <property type="entry name" value="Release factor"/>
    <property type="match status" value="1"/>
</dbReference>
<evidence type="ECO:0000256" key="1">
    <source>
        <dbReference type="ARBA" id="ARBA00002986"/>
    </source>
</evidence>
<dbReference type="GO" id="GO:0003747">
    <property type="term" value="F:translation release factor activity"/>
    <property type="evidence" value="ECO:0007669"/>
    <property type="project" value="InterPro"/>
</dbReference>
<dbReference type="FunFam" id="3.30.70.1660:FF:000002">
    <property type="entry name" value="Peptide chain release factor 1"/>
    <property type="match status" value="1"/>
</dbReference>
<dbReference type="InterPro" id="IPR045853">
    <property type="entry name" value="Pep_chain_release_fac_I_sf"/>
</dbReference>
<dbReference type="PANTHER" id="PTHR43804">
    <property type="entry name" value="LD18447P"/>
    <property type="match status" value="1"/>
</dbReference>
<evidence type="ECO:0000313" key="8">
    <source>
        <dbReference type="Proteomes" id="UP000176510"/>
    </source>
</evidence>
<keyword evidence="3" id="KW-0488">Methylation</keyword>
<feature type="region of interest" description="Disordered" evidence="5">
    <location>
        <begin position="225"/>
        <end position="249"/>
    </location>
</feature>
<organism evidence="7 8">
    <name type="scientific">Candidatus Sungbacteria bacterium RIFCSPLOWO2_01_FULL_54_21</name>
    <dbReference type="NCBI Taxonomy" id="1802279"/>
    <lineage>
        <taxon>Bacteria</taxon>
        <taxon>Candidatus Sungiibacteriota</taxon>
    </lineage>
</organism>
<dbReference type="AlphaFoldDB" id="A0A1G2L7U8"/>